<comment type="caution">
    <text evidence="2">The sequence shown here is derived from an EMBL/GenBank/DDBJ whole genome shotgun (WGS) entry which is preliminary data.</text>
</comment>
<organism evidence="2 3">
    <name type="scientific">Diversispora eburnea</name>
    <dbReference type="NCBI Taxonomy" id="1213867"/>
    <lineage>
        <taxon>Eukaryota</taxon>
        <taxon>Fungi</taxon>
        <taxon>Fungi incertae sedis</taxon>
        <taxon>Mucoromycota</taxon>
        <taxon>Glomeromycotina</taxon>
        <taxon>Glomeromycetes</taxon>
        <taxon>Diversisporales</taxon>
        <taxon>Diversisporaceae</taxon>
        <taxon>Diversispora</taxon>
    </lineage>
</organism>
<dbReference type="OrthoDB" id="2437195at2759"/>
<keyword evidence="3" id="KW-1185">Reference proteome</keyword>
<proteinExistence type="predicted"/>
<gene>
    <name evidence="2" type="ORF">DEBURN_LOCUS5249</name>
</gene>
<evidence type="ECO:0000313" key="3">
    <source>
        <dbReference type="Proteomes" id="UP000789706"/>
    </source>
</evidence>
<dbReference type="AlphaFoldDB" id="A0A9N9F6H4"/>
<sequence>MQHIKTNTALVAIARQNARNLLGAKSNSVLGHHTAGGFSNRRTTNASNGTKLPGSRIGQHSHFNLEVHIPQIL</sequence>
<protein>
    <submittedName>
        <fullName evidence="2">4398_t:CDS:1</fullName>
    </submittedName>
</protein>
<dbReference type="Proteomes" id="UP000789706">
    <property type="component" value="Unassembled WGS sequence"/>
</dbReference>
<accession>A0A9N9F6H4</accession>
<evidence type="ECO:0000256" key="1">
    <source>
        <dbReference type="SAM" id="MobiDB-lite"/>
    </source>
</evidence>
<name>A0A9N9F6H4_9GLOM</name>
<dbReference type="EMBL" id="CAJVPK010000453">
    <property type="protein sequence ID" value="CAG8512499.1"/>
    <property type="molecule type" value="Genomic_DNA"/>
</dbReference>
<feature type="region of interest" description="Disordered" evidence="1">
    <location>
        <begin position="33"/>
        <end position="59"/>
    </location>
</feature>
<evidence type="ECO:0000313" key="2">
    <source>
        <dbReference type="EMBL" id="CAG8512499.1"/>
    </source>
</evidence>
<reference evidence="2" key="1">
    <citation type="submission" date="2021-06" db="EMBL/GenBank/DDBJ databases">
        <authorList>
            <person name="Kallberg Y."/>
            <person name="Tangrot J."/>
            <person name="Rosling A."/>
        </authorList>
    </citation>
    <scope>NUCLEOTIDE SEQUENCE</scope>
    <source>
        <strain evidence="2">AZ414A</strain>
    </source>
</reference>
<feature type="compositionally biased region" description="Polar residues" evidence="1">
    <location>
        <begin position="40"/>
        <end position="50"/>
    </location>
</feature>